<dbReference type="InterPro" id="IPR050707">
    <property type="entry name" value="HTH_MetabolicPath_Reg"/>
</dbReference>
<proteinExistence type="predicted"/>
<evidence type="ECO:0000313" key="7">
    <source>
        <dbReference type="Proteomes" id="UP000528734"/>
    </source>
</evidence>
<dbReference type="AlphaFoldDB" id="A0A7Y4H455"/>
<name>A0A7Y4H455_9BRAD</name>
<dbReference type="RefSeq" id="WP_171709919.1">
    <property type="nucleotide sequence ID" value="NZ_JAAVLW010000003.1"/>
</dbReference>
<dbReference type="GO" id="GO:0045892">
    <property type="term" value="P:negative regulation of DNA-templated transcription"/>
    <property type="evidence" value="ECO:0007669"/>
    <property type="project" value="TreeGrafter"/>
</dbReference>
<evidence type="ECO:0000256" key="1">
    <source>
        <dbReference type="ARBA" id="ARBA00023015"/>
    </source>
</evidence>
<accession>A0A7Y4H455</accession>
<dbReference type="Proteomes" id="UP000528734">
    <property type="component" value="Unassembled WGS sequence"/>
</dbReference>
<evidence type="ECO:0000256" key="3">
    <source>
        <dbReference type="ARBA" id="ARBA00023163"/>
    </source>
</evidence>
<dbReference type="Pfam" id="PF09339">
    <property type="entry name" value="HTH_IclR"/>
    <property type="match status" value="1"/>
</dbReference>
<dbReference type="InterPro" id="IPR036388">
    <property type="entry name" value="WH-like_DNA-bd_sf"/>
</dbReference>
<dbReference type="GO" id="GO:0003677">
    <property type="term" value="F:DNA binding"/>
    <property type="evidence" value="ECO:0007669"/>
    <property type="project" value="UniProtKB-KW"/>
</dbReference>
<comment type="caution">
    <text evidence="6">The sequence shown here is derived from an EMBL/GenBank/DDBJ whole genome shotgun (WGS) entry which is preliminary data.</text>
</comment>
<organism evidence="6 7">
    <name type="scientific">Bradyrhizobium archetypum</name>
    <dbReference type="NCBI Taxonomy" id="2721160"/>
    <lineage>
        <taxon>Bacteria</taxon>
        <taxon>Pseudomonadati</taxon>
        <taxon>Pseudomonadota</taxon>
        <taxon>Alphaproteobacteria</taxon>
        <taxon>Hyphomicrobiales</taxon>
        <taxon>Nitrobacteraceae</taxon>
        <taxon>Bradyrhizobium</taxon>
    </lineage>
</organism>
<dbReference type="PANTHER" id="PTHR30136:SF23">
    <property type="entry name" value="DNA-BINDING TRANSCRIPTIONAL ACTIVATOR MHPR"/>
    <property type="match status" value="1"/>
</dbReference>
<evidence type="ECO:0000259" key="4">
    <source>
        <dbReference type="PROSITE" id="PS51077"/>
    </source>
</evidence>
<keyword evidence="7" id="KW-1185">Reference proteome</keyword>
<dbReference type="InterPro" id="IPR005471">
    <property type="entry name" value="Tscrpt_reg_IclR_N"/>
</dbReference>
<keyword evidence="1" id="KW-0805">Transcription regulation</keyword>
<dbReference type="Gene3D" id="1.10.10.10">
    <property type="entry name" value="Winged helix-like DNA-binding domain superfamily/Winged helix DNA-binding domain"/>
    <property type="match status" value="1"/>
</dbReference>
<dbReference type="Pfam" id="PF01614">
    <property type="entry name" value="IclR_C"/>
    <property type="match status" value="1"/>
</dbReference>
<dbReference type="SUPFAM" id="SSF46785">
    <property type="entry name" value="Winged helix' DNA-binding domain"/>
    <property type="match status" value="1"/>
</dbReference>
<evidence type="ECO:0000256" key="2">
    <source>
        <dbReference type="ARBA" id="ARBA00023125"/>
    </source>
</evidence>
<protein>
    <submittedName>
        <fullName evidence="6">DNA-binding transcriptional regulator</fullName>
    </submittedName>
</protein>
<dbReference type="GO" id="GO:0003700">
    <property type="term" value="F:DNA-binding transcription factor activity"/>
    <property type="evidence" value="ECO:0007669"/>
    <property type="project" value="TreeGrafter"/>
</dbReference>
<sequence length="260" mass="28599">MPLKSDTVEAASRTLLLLEELNRHRVTSIDRLHRATGLPKSTVVRLMKSLCAMGYAANDPRQGGYAVASRVKSLSNGFHGDPLVVEAARPWALAFTRQYHWPIAIAVLDRSSVMVRFSTIPDSPVSPFHGTLNMHLSLLGRALGRAYLAFCPVSERSMLLDMLARSQENEDKLASERKRALSLLAAIRKQGFAERDPMVEPRSSNTVAVPILVNHRVLATVGMTYFTSALDRADVIERYVPLVQALAENIAASVASLQQP</sequence>
<dbReference type="SMART" id="SM00346">
    <property type="entry name" value="HTH_ICLR"/>
    <property type="match status" value="1"/>
</dbReference>
<dbReference type="PROSITE" id="PS51078">
    <property type="entry name" value="ICLR_ED"/>
    <property type="match status" value="1"/>
</dbReference>
<dbReference type="EMBL" id="JAAVLW010000003">
    <property type="protein sequence ID" value="NOJ47063.1"/>
    <property type="molecule type" value="Genomic_DNA"/>
</dbReference>
<dbReference type="PANTHER" id="PTHR30136">
    <property type="entry name" value="HELIX-TURN-HELIX TRANSCRIPTIONAL REGULATOR, ICLR FAMILY"/>
    <property type="match status" value="1"/>
</dbReference>
<dbReference type="Gene3D" id="3.30.450.40">
    <property type="match status" value="1"/>
</dbReference>
<dbReference type="InterPro" id="IPR014757">
    <property type="entry name" value="Tscrpt_reg_IclR_C"/>
</dbReference>
<dbReference type="NCBIfam" id="NF007342">
    <property type="entry name" value="PRK09834.1-4"/>
    <property type="match status" value="1"/>
</dbReference>
<keyword evidence="3" id="KW-0804">Transcription</keyword>
<dbReference type="PROSITE" id="PS51077">
    <property type="entry name" value="HTH_ICLR"/>
    <property type="match status" value="1"/>
</dbReference>
<feature type="domain" description="HTH iclR-type" evidence="4">
    <location>
        <begin position="8"/>
        <end position="69"/>
    </location>
</feature>
<evidence type="ECO:0000259" key="5">
    <source>
        <dbReference type="PROSITE" id="PS51078"/>
    </source>
</evidence>
<keyword evidence="2 6" id="KW-0238">DNA-binding</keyword>
<dbReference type="InterPro" id="IPR036390">
    <property type="entry name" value="WH_DNA-bd_sf"/>
</dbReference>
<dbReference type="SUPFAM" id="SSF55781">
    <property type="entry name" value="GAF domain-like"/>
    <property type="match status" value="1"/>
</dbReference>
<reference evidence="6 7" key="1">
    <citation type="submission" date="2020-03" db="EMBL/GenBank/DDBJ databases">
        <title>Bradyrhizobium diversity isolated from nodules of Muelleranthus trifoliolatus.</title>
        <authorList>
            <person name="Klepa M."/>
            <person name="Helene L."/>
            <person name="Hungria M."/>
        </authorList>
    </citation>
    <scope>NUCLEOTIDE SEQUENCE [LARGE SCALE GENOMIC DNA]</scope>
    <source>
        <strain evidence="6 7">WSM 1744</strain>
    </source>
</reference>
<evidence type="ECO:0000313" key="6">
    <source>
        <dbReference type="EMBL" id="NOJ47063.1"/>
    </source>
</evidence>
<feature type="domain" description="IclR-ED" evidence="5">
    <location>
        <begin position="70"/>
        <end position="256"/>
    </location>
</feature>
<gene>
    <name evidence="6" type="ORF">HCN50_12540</name>
</gene>
<dbReference type="InterPro" id="IPR029016">
    <property type="entry name" value="GAF-like_dom_sf"/>
</dbReference>